<comment type="caution">
    <text evidence="2">The sequence shown here is derived from an EMBL/GenBank/DDBJ whole genome shotgun (WGS) entry which is preliminary data.</text>
</comment>
<keyword evidence="3" id="KW-1185">Reference proteome</keyword>
<dbReference type="Proteomes" id="UP001370490">
    <property type="component" value="Unassembled WGS sequence"/>
</dbReference>
<sequence>METPLNAILAISSSSPSNPESLQPESRLSSLIYDMSQQFQVAMENMLKMTNEIDQNSAGVCEAIEKCKEAALERKRTLEEEKQRFQKTAYLVLDMLNNPSI</sequence>
<evidence type="ECO:0000313" key="2">
    <source>
        <dbReference type="EMBL" id="KAK6912689.1"/>
    </source>
</evidence>
<dbReference type="EMBL" id="JBAMMX010000027">
    <property type="protein sequence ID" value="KAK6912689.1"/>
    <property type="molecule type" value="Genomic_DNA"/>
</dbReference>
<evidence type="ECO:0000256" key="1">
    <source>
        <dbReference type="SAM" id="Coils"/>
    </source>
</evidence>
<name>A0AAN8YRJ7_9MAGN</name>
<accession>A0AAN8YRJ7</accession>
<dbReference type="PANTHER" id="PTHR36800">
    <property type="entry name" value="POLYAMINE-MODULATED FACTOR 1-BINDING PROTEIN"/>
    <property type="match status" value="1"/>
</dbReference>
<dbReference type="PANTHER" id="PTHR36800:SF1">
    <property type="entry name" value="POLYAMINE-MODULATED FACTOR 1-BINDING PROTEIN"/>
    <property type="match status" value="1"/>
</dbReference>
<reference evidence="2 3" key="1">
    <citation type="submission" date="2023-12" db="EMBL/GenBank/DDBJ databases">
        <title>A high-quality genome assembly for Dillenia turbinata (Dilleniales).</title>
        <authorList>
            <person name="Chanderbali A."/>
        </authorList>
    </citation>
    <scope>NUCLEOTIDE SEQUENCE [LARGE SCALE GENOMIC DNA]</scope>
    <source>
        <strain evidence="2">LSX21</strain>
        <tissue evidence="2">Leaf</tissue>
    </source>
</reference>
<evidence type="ECO:0000313" key="3">
    <source>
        <dbReference type="Proteomes" id="UP001370490"/>
    </source>
</evidence>
<gene>
    <name evidence="2" type="ORF">RJ641_022290</name>
</gene>
<proteinExistence type="predicted"/>
<dbReference type="AlphaFoldDB" id="A0AAN8YRJ7"/>
<organism evidence="2 3">
    <name type="scientific">Dillenia turbinata</name>
    <dbReference type="NCBI Taxonomy" id="194707"/>
    <lineage>
        <taxon>Eukaryota</taxon>
        <taxon>Viridiplantae</taxon>
        <taxon>Streptophyta</taxon>
        <taxon>Embryophyta</taxon>
        <taxon>Tracheophyta</taxon>
        <taxon>Spermatophyta</taxon>
        <taxon>Magnoliopsida</taxon>
        <taxon>eudicotyledons</taxon>
        <taxon>Gunneridae</taxon>
        <taxon>Pentapetalae</taxon>
        <taxon>Dilleniales</taxon>
        <taxon>Dilleniaceae</taxon>
        <taxon>Dillenia</taxon>
    </lineage>
</organism>
<feature type="coiled-coil region" evidence="1">
    <location>
        <begin position="61"/>
        <end position="88"/>
    </location>
</feature>
<keyword evidence="1" id="KW-0175">Coiled coil</keyword>
<protein>
    <submittedName>
        <fullName evidence="2">Uncharacterized protein</fullName>
    </submittedName>
</protein>